<dbReference type="SUPFAM" id="SSF53383">
    <property type="entry name" value="PLP-dependent transferases"/>
    <property type="match status" value="1"/>
</dbReference>
<dbReference type="InterPro" id="IPR015422">
    <property type="entry name" value="PyrdxlP-dep_Trfase_small"/>
</dbReference>
<dbReference type="PANTHER" id="PTHR43510:SF1">
    <property type="entry name" value="AMINOTRANSFERASE FUNCTION, HYPOTHETICAL (EUROFUNG)"/>
    <property type="match status" value="1"/>
</dbReference>
<dbReference type="InterPro" id="IPR004839">
    <property type="entry name" value="Aminotransferase_I/II_large"/>
</dbReference>
<name>A0AAU7BTR1_9FLAO</name>
<organism evidence="2">
    <name type="scientific">Pontimicrobium sp. SW4</name>
    <dbReference type="NCBI Taxonomy" id="3153519"/>
    <lineage>
        <taxon>Bacteria</taxon>
        <taxon>Pseudomonadati</taxon>
        <taxon>Bacteroidota</taxon>
        <taxon>Flavobacteriia</taxon>
        <taxon>Flavobacteriales</taxon>
        <taxon>Flavobacteriaceae</taxon>
        <taxon>Pontimicrobium</taxon>
    </lineage>
</organism>
<dbReference type="InterPro" id="IPR015421">
    <property type="entry name" value="PyrdxlP-dep_Trfase_major"/>
</dbReference>
<evidence type="ECO:0000259" key="1">
    <source>
        <dbReference type="Pfam" id="PF00155"/>
    </source>
</evidence>
<dbReference type="Pfam" id="PF00155">
    <property type="entry name" value="Aminotran_1_2"/>
    <property type="match status" value="1"/>
</dbReference>
<dbReference type="Gene3D" id="3.90.1150.10">
    <property type="entry name" value="Aspartate Aminotransferase, domain 1"/>
    <property type="match status" value="1"/>
</dbReference>
<dbReference type="Gene3D" id="3.40.640.10">
    <property type="entry name" value="Type I PLP-dependent aspartate aminotransferase-like (Major domain)"/>
    <property type="match status" value="1"/>
</dbReference>
<dbReference type="AlphaFoldDB" id="A0AAU7BTR1"/>
<gene>
    <name evidence="2" type="ORF">ABGB03_01145</name>
</gene>
<keyword evidence="2" id="KW-0032">Aminotransferase</keyword>
<dbReference type="InterPro" id="IPR015424">
    <property type="entry name" value="PyrdxlP-dep_Trfase"/>
</dbReference>
<dbReference type="RefSeq" id="WP_347924129.1">
    <property type="nucleotide sequence ID" value="NZ_CP157199.1"/>
</dbReference>
<dbReference type="GO" id="GO:0008483">
    <property type="term" value="F:transaminase activity"/>
    <property type="evidence" value="ECO:0007669"/>
    <property type="project" value="UniProtKB-KW"/>
</dbReference>
<feature type="domain" description="Aminotransferase class I/classII large" evidence="1">
    <location>
        <begin position="22"/>
        <end position="351"/>
    </location>
</feature>
<proteinExistence type="predicted"/>
<sequence length="373" mass="42461">MNLRDFKLERYFGKHEFTAKHLLSSSDCDGFSMNYILEQATAEELAIWENLHLGYTESAGHPLLLEAISKHYNTNISKRIVVATPGELNYITMNVLLKKEDHAVVVAPSYQSLYEVIKAIGCTISYWKPNEKDWTFNVADLRQLITPKTKVIVINFPHNPTGSYLSKLELEEIITIARENNCYLFSDEMYHKLMVSNAEELPTVCDLYEKGISLWGTSKSFGLAGLRTGWIVAQDEKLIEKIIAFKDYLSICNSAPAEILTIIALNHSNAFLKPNIEKIKKNSILFKEFQEKHKSIFPDFVPPKVGSTSFVPINYKGSALEFSDQLVEKTGIMAVPSEMFEYLGKYLRIGFGRENFKDTLNVLDTYLIKQQAI</sequence>
<dbReference type="GO" id="GO:0030170">
    <property type="term" value="F:pyridoxal phosphate binding"/>
    <property type="evidence" value="ECO:0007669"/>
    <property type="project" value="InterPro"/>
</dbReference>
<accession>A0AAU7BTR1</accession>
<protein>
    <submittedName>
        <fullName evidence="2">Aminotransferase class I/II-fold pyridoxal phosphate-dependent enzyme</fullName>
    </submittedName>
</protein>
<evidence type="ECO:0000313" key="2">
    <source>
        <dbReference type="EMBL" id="XBG61526.1"/>
    </source>
</evidence>
<keyword evidence="2" id="KW-0808">Transferase</keyword>
<dbReference type="CDD" id="cd00609">
    <property type="entry name" value="AAT_like"/>
    <property type="match status" value="1"/>
</dbReference>
<dbReference type="EMBL" id="CP157199">
    <property type="protein sequence ID" value="XBG61526.1"/>
    <property type="molecule type" value="Genomic_DNA"/>
</dbReference>
<dbReference type="PANTHER" id="PTHR43510">
    <property type="entry name" value="AMINOTRANSFERASE FUNCTION, HYPOTHETICAL (EUROFUNG)"/>
    <property type="match status" value="1"/>
</dbReference>
<reference evidence="2" key="1">
    <citation type="submission" date="2024-05" db="EMBL/GenBank/DDBJ databases">
        <title>Pontimicrobium maritimus sp. nov., isolated form sea water.</title>
        <authorList>
            <person name="Muhammad N."/>
            <person name="Vuong T.Q."/>
            <person name="Han H.L."/>
            <person name="Kim S.-G."/>
        </authorList>
    </citation>
    <scope>NUCLEOTIDE SEQUENCE</scope>
    <source>
        <strain evidence="2">SW4</strain>
    </source>
</reference>